<dbReference type="Proteomes" id="UP001153332">
    <property type="component" value="Unassembled WGS sequence"/>
</dbReference>
<proteinExistence type="predicted"/>
<reference evidence="1" key="1">
    <citation type="submission" date="2022-12" db="EMBL/GenBank/DDBJ databases">
        <title>Genome Sequence of Lasiodiplodia mahajangana.</title>
        <authorList>
            <person name="Buettner E."/>
        </authorList>
    </citation>
    <scope>NUCLEOTIDE SEQUENCE</scope>
    <source>
        <strain evidence="1">VT137</strain>
    </source>
</reference>
<dbReference type="EMBL" id="JAPUUL010001441">
    <property type="protein sequence ID" value="KAJ8127398.1"/>
    <property type="molecule type" value="Genomic_DNA"/>
</dbReference>
<accession>A0ACC2JIQ5</accession>
<organism evidence="1 2">
    <name type="scientific">Lasiodiplodia mahajangana</name>
    <dbReference type="NCBI Taxonomy" id="1108764"/>
    <lineage>
        <taxon>Eukaryota</taxon>
        <taxon>Fungi</taxon>
        <taxon>Dikarya</taxon>
        <taxon>Ascomycota</taxon>
        <taxon>Pezizomycotina</taxon>
        <taxon>Dothideomycetes</taxon>
        <taxon>Dothideomycetes incertae sedis</taxon>
        <taxon>Botryosphaeriales</taxon>
        <taxon>Botryosphaeriaceae</taxon>
        <taxon>Lasiodiplodia</taxon>
    </lineage>
</organism>
<comment type="caution">
    <text evidence="1">The sequence shown here is derived from an EMBL/GenBank/DDBJ whole genome shotgun (WGS) entry which is preliminary data.</text>
</comment>
<name>A0ACC2JIQ5_9PEZI</name>
<keyword evidence="2" id="KW-1185">Reference proteome</keyword>
<protein>
    <submittedName>
        <fullName evidence="1">Uncharacterized protein</fullName>
    </submittedName>
</protein>
<evidence type="ECO:0000313" key="2">
    <source>
        <dbReference type="Proteomes" id="UP001153332"/>
    </source>
</evidence>
<evidence type="ECO:0000313" key="1">
    <source>
        <dbReference type="EMBL" id="KAJ8127398.1"/>
    </source>
</evidence>
<sequence length="1262" mass="144957">MHDPGKGVDRQWVLERLEHLYKDLVLDEDDHDSAVAGMASGSKQGEAPNTLKTHSPSIIVPKILSYLRDNDADRDATWDINFPIIRDYLTEAHRAMVTGNLGFSDSKLRAALEDARVMVKVHLKSEKRAREKTRWTTDILRSQTTQERLLTYPKAFPLPDPDRAKSKYRPVKPMPRPGNNLPLWDGTPPDLVDIDTYVRSENRFFRATQQSARTGMKIKRKEKNIEFDTENEAYEQYMRGGVAETSSNAPAPPVDQFKGLSFYTRRGWQRAALQQCLNLFTSHENRVINTPWRRPVLPYDPPAPLPKDVPYVPRIVEPVQVTGEKVKDPFSWLHWSSEYTRIVDFLADCQRQRYVNQSWGDFTASELPMNFRGPRIYRGLAVHDQHWLKVGEYLDNLESMLHSAWAAAPRPLLRAILRDIDAGRRDNVGSLPLDGSYRVPAEDDDEMQTRKRYWRRDIKRRSRIDIQDSNADADNFKLIDGLESAWLRYLCEPSRTLEMCDPTQQPTRNLLILFDAKLQSYFANLAVSGTPDSKVLQIWAEDKDDIDDVMHSYNPNTLRAVTAYINGCTEAEVMEGGDKNPNPEHPNGCYQFSLEEAEFLCAELHSLGRCLYTPERRGREPATVDRPRYNVHPEDRILWRYDDLDQFDNLNADYVDDMVNHYDAAYGNWSQYLGNRPRFSRELEYMIDHAGSEFTPELERVETQDENPGTREAFSKRQAFIRRYIVPEGLCHIGSSVMDSVEDERESPYQDDLATWEMVGAYLTQYHEEKQAQPHPAKYYYSGEPYEPQTPERTVQFFRNIAYRMGRTMRHVGQIRDRLQYLENGTQQEPSKLPLDLSTDLKEPRPESDAGANAIEISANAIVEKWWQPVSIRDYNLAIEKWNTAIREGSGEVALLPPDIHDVLLKADPNSSSRNPLKGDEDPFTVIREGIIEDCFQNRPTMYPGRLTGFKDQEDKEYQGYQRPSVFEWATKDQRRYQAQHTRRHFFNMQRWPPSRILPHRLEAIQQRKDEVARIDPSKPDQAYGILTYRLPRGRDKPVYAKPIIDHHGDRDWYNLGHNSYLDSEADASEAQDRTPPRAPNRAPAIPSIATPGPSTGAQQTDNGGKYIIYDEEEGFHDDEEAFSDEVEEIYEEVEEIQDEVEEVQDSRESIYDPVDYEVENGNENIDNVVNTNSPSNTIVSNSATAGNIAGGNASSNTRINNNNNDNMTTKPLTRPARRSERGGLIPFARSDEKFAPGPAVFPMGDTLLQKVLISHELSNGK</sequence>
<gene>
    <name evidence="1" type="ORF">O1611_g6238</name>
</gene>